<protein>
    <submittedName>
        <fullName evidence="1">Uncharacterized protein</fullName>
    </submittedName>
</protein>
<name>A0A0C3L6L7_9AGAM</name>
<organism evidence="1 2">
    <name type="scientific">Tulasnella calospora MUT 4182</name>
    <dbReference type="NCBI Taxonomy" id="1051891"/>
    <lineage>
        <taxon>Eukaryota</taxon>
        <taxon>Fungi</taxon>
        <taxon>Dikarya</taxon>
        <taxon>Basidiomycota</taxon>
        <taxon>Agaricomycotina</taxon>
        <taxon>Agaricomycetes</taxon>
        <taxon>Cantharellales</taxon>
        <taxon>Tulasnellaceae</taxon>
        <taxon>Tulasnella</taxon>
    </lineage>
</organism>
<dbReference type="OrthoDB" id="10527282at2759"/>
<sequence length="77" mass="8586">MTLAILLDSLGPWRLCTFAGVADVDGSENRSETIESTLKLPFSHYAGICEVDEVSGRVLCCVEMRERRSHFAVLHFV</sequence>
<gene>
    <name evidence="1" type="ORF">M407DRAFT_242586</name>
</gene>
<evidence type="ECO:0000313" key="1">
    <source>
        <dbReference type="EMBL" id="KIO29498.1"/>
    </source>
</evidence>
<dbReference type="AlphaFoldDB" id="A0A0C3L6L7"/>
<reference evidence="2" key="2">
    <citation type="submission" date="2015-01" db="EMBL/GenBank/DDBJ databases">
        <title>Evolutionary Origins and Diversification of the Mycorrhizal Mutualists.</title>
        <authorList>
            <consortium name="DOE Joint Genome Institute"/>
            <consortium name="Mycorrhizal Genomics Consortium"/>
            <person name="Kohler A."/>
            <person name="Kuo A."/>
            <person name="Nagy L.G."/>
            <person name="Floudas D."/>
            <person name="Copeland A."/>
            <person name="Barry K.W."/>
            <person name="Cichocki N."/>
            <person name="Veneault-Fourrey C."/>
            <person name="LaButti K."/>
            <person name="Lindquist E.A."/>
            <person name="Lipzen A."/>
            <person name="Lundell T."/>
            <person name="Morin E."/>
            <person name="Murat C."/>
            <person name="Riley R."/>
            <person name="Ohm R."/>
            <person name="Sun H."/>
            <person name="Tunlid A."/>
            <person name="Henrissat B."/>
            <person name="Grigoriev I.V."/>
            <person name="Hibbett D.S."/>
            <person name="Martin F."/>
        </authorList>
    </citation>
    <scope>NUCLEOTIDE SEQUENCE [LARGE SCALE GENOMIC DNA]</scope>
    <source>
        <strain evidence="2">MUT 4182</strain>
    </source>
</reference>
<keyword evidence="2" id="KW-1185">Reference proteome</keyword>
<reference evidence="1 2" key="1">
    <citation type="submission" date="2014-04" db="EMBL/GenBank/DDBJ databases">
        <authorList>
            <consortium name="DOE Joint Genome Institute"/>
            <person name="Kuo A."/>
            <person name="Girlanda M."/>
            <person name="Perotto S."/>
            <person name="Kohler A."/>
            <person name="Nagy L.G."/>
            <person name="Floudas D."/>
            <person name="Copeland A."/>
            <person name="Barry K.W."/>
            <person name="Cichocki N."/>
            <person name="Veneault-Fourrey C."/>
            <person name="LaButti K."/>
            <person name="Lindquist E.A."/>
            <person name="Lipzen A."/>
            <person name="Lundell T."/>
            <person name="Morin E."/>
            <person name="Murat C."/>
            <person name="Sun H."/>
            <person name="Tunlid A."/>
            <person name="Henrissat B."/>
            <person name="Grigoriev I.V."/>
            <person name="Hibbett D.S."/>
            <person name="Martin F."/>
            <person name="Nordberg H.P."/>
            <person name="Cantor M.N."/>
            <person name="Hua S.X."/>
        </authorList>
    </citation>
    <scope>NUCLEOTIDE SEQUENCE [LARGE SCALE GENOMIC DNA]</scope>
    <source>
        <strain evidence="1 2">MUT 4182</strain>
    </source>
</reference>
<dbReference type="EMBL" id="KN822982">
    <property type="protein sequence ID" value="KIO29498.1"/>
    <property type="molecule type" value="Genomic_DNA"/>
</dbReference>
<accession>A0A0C3L6L7</accession>
<proteinExistence type="predicted"/>
<dbReference type="HOGENOM" id="CLU_2639925_0_0_1"/>
<dbReference type="Proteomes" id="UP000054248">
    <property type="component" value="Unassembled WGS sequence"/>
</dbReference>
<evidence type="ECO:0000313" key="2">
    <source>
        <dbReference type="Proteomes" id="UP000054248"/>
    </source>
</evidence>